<reference evidence="2" key="1">
    <citation type="submission" date="2020-05" db="EMBL/GenBank/DDBJ databases">
        <title>Mycena genomes resolve the evolution of fungal bioluminescence.</title>
        <authorList>
            <person name="Tsai I.J."/>
        </authorList>
    </citation>
    <scope>NUCLEOTIDE SEQUENCE</scope>
    <source>
        <strain evidence="2">160909Yilan</strain>
    </source>
</reference>
<accession>A0A8H6YQM3</accession>
<comment type="caution">
    <text evidence="2">The sequence shown here is derived from an EMBL/GenBank/DDBJ whole genome shotgun (WGS) entry which is preliminary data.</text>
</comment>
<dbReference type="Proteomes" id="UP000623467">
    <property type="component" value="Unassembled WGS sequence"/>
</dbReference>
<evidence type="ECO:0000256" key="1">
    <source>
        <dbReference type="SAM" id="Phobius"/>
    </source>
</evidence>
<name>A0A8H6YQM3_9AGAR</name>
<keyword evidence="1" id="KW-1133">Transmembrane helix</keyword>
<evidence type="ECO:0000313" key="3">
    <source>
        <dbReference type="Proteomes" id="UP000623467"/>
    </source>
</evidence>
<gene>
    <name evidence="2" type="ORF">MSAN_01104300</name>
</gene>
<organism evidence="2 3">
    <name type="scientific">Mycena sanguinolenta</name>
    <dbReference type="NCBI Taxonomy" id="230812"/>
    <lineage>
        <taxon>Eukaryota</taxon>
        <taxon>Fungi</taxon>
        <taxon>Dikarya</taxon>
        <taxon>Basidiomycota</taxon>
        <taxon>Agaricomycotina</taxon>
        <taxon>Agaricomycetes</taxon>
        <taxon>Agaricomycetidae</taxon>
        <taxon>Agaricales</taxon>
        <taxon>Marasmiineae</taxon>
        <taxon>Mycenaceae</taxon>
        <taxon>Mycena</taxon>
    </lineage>
</organism>
<protein>
    <submittedName>
        <fullName evidence="2">Uncharacterized protein</fullName>
    </submittedName>
</protein>
<keyword evidence="1" id="KW-0812">Transmembrane</keyword>
<dbReference type="EMBL" id="JACAZH010000007">
    <property type="protein sequence ID" value="KAF7364433.1"/>
    <property type="molecule type" value="Genomic_DNA"/>
</dbReference>
<sequence>MKAIIRSRFTKRKTLPRMGWNWSRIWKNRILKSSLSKTKIPFTNVLPERFMETILQARILTLLRMVCIQVYPFGYDFSFLEMESDSFYIGEIAMEHDSLQEFPSRDTFDARHYSVGELAEFVKFGLIIVLALGALYESASNTMTL</sequence>
<evidence type="ECO:0000313" key="2">
    <source>
        <dbReference type="EMBL" id="KAF7364433.1"/>
    </source>
</evidence>
<dbReference type="AlphaFoldDB" id="A0A8H6YQM3"/>
<feature type="transmembrane region" description="Helical" evidence="1">
    <location>
        <begin position="121"/>
        <end position="139"/>
    </location>
</feature>
<keyword evidence="3" id="KW-1185">Reference proteome</keyword>
<proteinExistence type="predicted"/>
<keyword evidence="1" id="KW-0472">Membrane</keyword>